<accession>A0A3R6WFQ7</accession>
<evidence type="ECO:0000256" key="1">
    <source>
        <dbReference type="SAM" id="MobiDB-lite"/>
    </source>
</evidence>
<comment type="caution">
    <text evidence="2">The sequence shown here is derived from an EMBL/GenBank/DDBJ whole genome shotgun (WGS) entry which is preliminary data.</text>
</comment>
<dbReference type="Proteomes" id="UP000285060">
    <property type="component" value="Unassembled WGS sequence"/>
</dbReference>
<sequence>MVATFAGTNVYSAAVPPSENTWPPWSALLGSVAADPTTWPAVPPNGDATSARATIGTLLSAGRCGGASPPRLCLVSKSVADLELCLLIRPNRVIGRNGRRVAKSFSNLDLVGGMTELQTCRYSHGKCKQPRATKKNGTMHTLCEFHRTKACAHQKKLDAKRRNEKLRLLETKKAMKHPGPDLHLWKEDENRMPMVGDKFKPPVWDAPHDSATLYTPNVSYGHHHHHLHLHHSSSSPHFAHHGLHHPPQHTPRDLYEYDDHQRYKFPSHTPTGSLLRAGGSPLGALRRDDSGAYRPQFPSRDGAYPLYSSPTSYSASYTTDSAPMSYDHKHGAATQRLHHHHVPHHMTTGEFDTRYDYYDEAPSPYSRPAASAIPFGQYPPQPVYHQ</sequence>
<dbReference type="AlphaFoldDB" id="A0A3R6WFQ7"/>
<evidence type="ECO:0000313" key="3">
    <source>
        <dbReference type="Proteomes" id="UP000285060"/>
    </source>
</evidence>
<feature type="region of interest" description="Disordered" evidence="1">
    <location>
        <begin position="225"/>
        <end position="253"/>
    </location>
</feature>
<feature type="compositionally biased region" description="Basic residues" evidence="1">
    <location>
        <begin position="238"/>
        <end position="247"/>
    </location>
</feature>
<proteinExistence type="predicted"/>
<feature type="region of interest" description="Disordered" evidence="1">
    <location>
        <begin position="266"/>
        <end position="305"/>
    </location>
</feature>
<protein>
    <submittedName>
        <fullName evidence="2">Uncharacterized protein</fullName>
    </submittedName>
</protein>
<organism evidence="2 3">
    <name type="scientific">Aphanomyces invadans</name>
    <dbReference type="NCBI Taxonomy" id="157072"/>
    <lineage>
        <taxon>Eukaryota</taxon>
        <taxon>Sar</taxon>
        <taxon>Stramenopiles</taxon>
        <taxon>Oomycota</taxon>
        <taxon>Saprolegniomycetes</taxon>
        <taxon>Saprolegniales</taxon>
        <taxon>Verrucalvaceae</taxon>
        <taxon>Aphanomyces</taxon>
    </lineage>
</organism>
<name>A0A3R6WFQ7_9STRA</name>
<dbReference type="EMBL" id="QUSY01001816">
    <property type="protein sequence ID" value="RHY23493.1"/>
    <property type="molecule type" value="Genomic_DNA"/>
</dbReference>
<keyword evidence="3" id="KW-1185">Reference proteome</keyword>
<dbReference type="VEuPathDB" id="FungiDB:H310_04338"/>
<gene>
    <name evidence="2" type="ORF">DYB32_009175</name>
</gene>
<evidence type="ECO:0000313" key="2">
    <source>
        <dbReference type="EMBL" id="RHY23493.1"/>
    </source>
</evidence>
<reference evidence="2 3" key="1">
    <citation type="submission" date="2018-08" db="EMBL/GenBank/DDBJ databases">
        <title>Aphanomyces genome sequencing and annotation.</title>
        <authorList>
            <person name="Minardi D."/>
            <person name="Oidtmann B."/>
            <person name="Van Der Giezen M."/>
            <person name="Studholme D.J."/>
        </authorList>
    </citation>
    <scope>NUCLEOTIDE SEQUENCE [LARGE SCALE GENOMIC DNA]</scope>
    <source>
        <strain evidence="2 3">NJM0002</strain>
    </source>
</reference>